<sequence>MNLKYFQITLLFFITLFLVACSVASKFEIYNNTGVEITLTLNKGDYSASYNIKPAGYITLDYWDLPNGVKATVNSNNFSWEFLPKYVDHSFAKRSMIPSYNLFKLQIDLNGTVYVVAPESDFPAQPHAEQPKFYPLQTQN</sequence>
<evidence type="ECO:0008006" key="3">
    <source>
        <dbReference type="Google" id="ProtNLM"/>
    </source>
</evidence>
<proteinExistence type="predicted"/>
<comment type="caution">
    <text evidence="1">The sequence shown here is derived from an EMBL/GenBank/DDBJ whole genome shotgun (WGS) entry which is preliminary data.</text>
</comment>
<dbReference type="PROSITE" id="PS51257">
    <property type="entry name" value="PROKAR_LIPOPROTEIN"/>
    <property type="match status" value="1"/>
</dbReference>
<protein>
    <recommendedName>
        <fullName evidence="3">Lipoprotein</fullName>
    </recommendedName>
</protein>
<keyword evidence="2" id="KW-1185">Reference proteome</keyword>
<evidence type="ECO:0000313" key="2">
    <source>
        <dbReference type="Proteomes" id="UP000638462"/>
    </source>
</evidence>
<name>A0ABQ1T9S2_9GAMM</name>
<gene>
    <name evidence="1" type="ORF">GCM10008027_12000</name>
</gene>
<accession>A0ABQ1T9S2</accession>
<evidence type="ECO:0000313" key="1">
    <source>
        <dbReference type="EMBL" id="GGE88688.1"/>
    </source>
</evidence>
<dbReference type="EMBL" id="BMIT01000003">
    <property type="protein sequence ID" value="GGE88688.1"/>
    <property type="molecule type" value="Genomic_DNA"/>
</dbReference>
<reference evidence="2" key="1">
    <citation type="journal article" date="2019" name="Int. J. Syst. Evol. Microbiol.">
        <title>The Global Catalogue of Microorganisms (GCM) 10K type strain sequencing project: providing services to taxonomists for standard genome sequencing and annotation.</title>
        <authorList>
            <consortium name="The Broad Institute Genomics Platform"/>
            <consortium name="The Broad Institute Genome Sequencing Center for Infectious Disease"/>
            <person name="Wu L."/>
            <person name="Ma J."/>
        </authorList>
    </citation>
    <scope>NUCLEOTIDE SEQUENCE [LARGE SCALE GENOMIC DNA]</scope>
    <source>
        <strain evidence="2">CGMCC 1.15394</strain>
    </source>
</reference>
<dbReference type="Proteomes" id="UP000638462">
    <property type="component" value="Unassembled WGS sequence"/>
</dbReference>
<organism evidence="1 2">
    <name type="scientific">Pseudoalteromonas gelatinilytica</name>
    <dbReference type="NCBI Taxonomy" id="1703256"/>
    <lineage>
        <taxon>Bacteria</taxon>
        <taxon>Pseudomonadati</taxon>
        <taxon>Pseudomonadota</taxon>
        <taxon>Gammaproteobacteria</taxon>
        <taxon>Alteromonadales</taxon>
        <taxon>Pseudoalteromonadaceae</taxon>
        <taxon>Pseudoalteromonas</taxon>
    </lineage>
</organism>